<feature type="chain" id="PRO_5003560630" description="DUF4168 domain-containing protein" evidence="1">
    <location>
        <begin position="26"/>
        <end position="159"/>
    </location>
</feature>
<evidence type="ECO:0000256" key="1">
    <source>
        <dbReference type="SAM" id="SignalP"/>
    </source>
</evidence>
<accession>H2BUF6</accession>
<keyword evidence="1" id="KW-0732">Signal</keyword>
<sequence>MMLKTMKLKSMLLAAGMLTATLSFAQTAPIPQQQNQSQIDVSDAELNKFAKVFQGLQVANQDIQGKMMAVIEAEEMDVATFNKIHKAKLENTEVDAAPEDIKKHEKAVEKIEVMQVDFQKQMESLITDSGLSIERYQEIATAMQADQELQQRLQKILMG</sequence>
<protein>
    <recommendedName>
        <fullName evidence="2">DUF4168 domain-containing protein</fullName>
    </recommendedName>
</protein>
<evidence type="ECO:0000313" key="4">
    <source>
        <dbReference type="Proteomes" id="UP000003844"/>
    </source>
</evidence>
<dbReference type="Pfam" id="PF13767">
    <property type="entry name" value="DUF4168"/>
    <property type="match status" value="1"/>
</dbReference>
<dbReference type="AlphaFoldDB" id="H2BUF6"/>
<dbReference type="Proteomes" id="UP000003844">
    <property type="component" value="Unassembled WGS sequence"/>
</dbReference>
<organism evidence="3 4">
    <name type="scientific">Gillisia limnaea (strain DSM 15749 / LMG 21470 / R-8282)</name>
    <dbReference type="NCBI Taxonomy" id="865937"/>
    <lineage>
        <taxon>Bacteria</taxon>
        <taxon>Pseudomonadati</taxon>
        <taxon>Bacteroidota</taxon>
        <taxon>Flavobacteriia</taxon>
        <taxon>Flavobacteriales</taxon>
        <taxon>Flavobacteriaceae</taxon>
        <taxon>Gillisia</taxon>
    </lineage>
</organism>
<dbReference type="eggNOG" id="ENOG5032JB2">
    <property type="taxonomic scope" value="Bacteria"/>
</dbReference>
<dbReference type="HOGENOM" id="CLU_129320_1_0_10"/>
<feature type="signal peptide" evidence="1">
    <location>
        <begin position="1"/>
        <end position="25"/>
    </location>
</feature>
<name>H2BUF6_GILLR</name>
<dbReference type="EMBL" id="JH594606">
    <property type="protein sequence ID" value="EHQ03834.1"/>
    <property type="molecule type" value="Genomic_DNA"/>
</dbReference>
<evidence type="ECO:0000259" key="2">
    <source>
        <dbReference type="Pfam" id="PF13767"/>
    </source>
</evidence>
<reference evidence="4" key="1">
    <citation type="journal article" date="2012" name="Stand. Genomic Sci.">
        <title>Genome sequence of the Antarctic rhodopsins-containing flavobacterium Gillisia limnaea type strain (R-8282(T)).</title>
        <authorList>
            <person name="Riedel T."/>
            <person name="Held B."/>
            <person name="Nolan M."/>
            <person name="Lucas S."/>
            <person name="Lapidus A."/>
            <person name="Tice H."/>
            <person name="Del Rio T.G."/>
            <person name="Cheng J.F."/>
            <person name="Han C."/>
            <person name="Tapia R."/>
            <person name="Goodwin L.A."/>
            <person name="Pitluck S."/>
            <person name="Liolios K."/>
            <person name="Mavromatis K."/>
            <person name="Pagani I."/>
            <person name="Ivanova N."/>
            <person name="Mikhailova N."/>
            <person name="Pati A."/>
            <person name="Chen A."/>
            <person name="Palaniappan K."/>
            <person name="Land M."/>
            <person name="Rohde M."/>
            <person name="Tindall B.J."/>
            <person name="Detter J.C."/>
            <person name="Goker M."/>
            <person name="Bristow J."/>
            <person name="Eisen J.A."/>
            <person name="Markowitz V."/>
            <person name="Hugenholtz P."/>
            <person name="Kyrpides N.C."/>
            <person name="Klenk H.P."/>
            <person name="Woyke T."/>
        </authorList>
    </citation>
    <scope>NUCLEOTIDE SEQUENCE [LARGE SCALE GENOMIC DNA]</scope>
    <source>
        <strain evidence="4">DSM 15749 / LMG 21470 / R-8282</strain>
    </source>
</reference>
<dbReference type="InterPro" id="IPR025433">
    <property type="entry name" value="DUF4168"/>
</dbReference>
<dbReference type="OrthoDB" id="1467687at2"/>
<keyword evidence="4" id="KW-1185">Reference proteome</keyword>
<feature type="domain" description="DUF4168" evidence="2">
    <location>
        <begin position="96"/>
        <end position="152"/>
    </location>
</feature>
<dbReference type="STRING" id="865937.Gilli_3227"/>
<proteinExistence type="predicted"/>
<evidence type="ECO:0000313" key="3">
    <source>
        <dbReference type="EMBL" id="EHQ03834.1"/>
    </source>
</evidence>
<dbReference type="RefSeq" id="WP_006990140.1">
    <property type="nucleotide sequence ID" value="NZ_JH594606.1"/>
</dbReference>
<gene>
    <name evidence="3" type="ORF">Gilli_3227</name>
</gene>